<keyword evidence="7 17" id="KW-0378">Hydrolase</keyword>
<evidence type="ECO:0000256" key="17">
    <source>
        <dbReference type="RuleBase" id="RU003476"/>
    </source>
</evidence>
<comment type="similarity">
    <text evidence="2 17">Belongs to the Nudix hydrolase family.</text>
</comment>
<keyword evidence="4" id="KW-0235">DNA replication</keyword>
<keyword evidence="20" id="KW-1185">Reference proteome</keyword>
<evidence type="ECO:0000313" key="20">
    <source>
        <dbReference type="Proteomes" id="UP000501991"/>
    </source>
</evidence>
<dbReference type="InterPro" id="IPR036206">
    <property type="entry name" value="ThiamineP_synth_sf"/>
</dbReference>
<dbReference type="GO" id="GO:0044716">
    <property type="term" value="F:8-oxo-GDP phosphatase activity"/>
    <property type="evidence" value="ECO:0007669"/>
    <property type="project" value="TreeGrafter"/>
</dbReference>
<dbReference type="PROSITE" id="PS00893">
    <property type="entry name" value="NUDIX_BOX"/>
    <property type="match status" value="1"/>
</dbReference>
<comment type="catalytic activity">
    <reaction evidence="11">
        <text>8-oxo-GTP + H2O = 8-oxo-GMP + diphosphate + H(+)</text>
        <dbReference type="Rhea" id="RHEA:67616"/>
        <dbReference type="ChEBI" id="CHEBI:15377"/>
        <dbReference type="ChEBI" id="CHEBI:15378"/>
        <dbReference type="ChEBI" id="CHEBI:33019"/>
        <dbReference type="ChEBI" id="CHEBI:143553"/>
        <dbReference type="ChEBI" id="CHEBI:145694"/>
    </reaction>
</comment>
<evidence type="ECO:0000256" key="5">
    <source>
        <dbReference type="ARBA" id="ARBA00022723"/>
    </source>
</evidence>
<evidence type="ECO:0000256" key="2">
    <source>
        <dbReference type="ARBA" id="ARBA00005582"/>
    </source>
</evidence>
<dbReference type="KEGG" id="azq:G3580_15240"/>
<dbReference type="PRINTS" id="PR00502">
    <property type="entry name" value="NUDIXFAMILY"/>
</dbReference>
<evidence type="ECO:0000256" key="8">
    <source>
        <dbReference type="ARBA" id="ARBA00022842"/>
    </source>
</evidence>
<dbReference type="PANTHER" id="PTHR47707">
    <property type="entry name" value="8-OXO-DGTP DIPHOSPHATASE"/>
    <property type="match status" value="1"/>
</dbReference>
<keyword evidence="9" id="KW-0234">DNA repair</keyword>
<dbReference type="SUPFAM" id="SSF55811">
    <property type="entry name" value="Nudix"/>
    <property type="match status" value="1"/>
</dbReference>
<reference evidence="19 20" key="1">
    <citation type="submission" date="2020-02" db="EMBL/GenBank/DDBJ databases">
        <title>Nitrogenibacter mangrovi gen. nov., sp. nov. isolated from mangrove sediment, a denitrifying betaproteobacterium.</title>
        <authorList>
            <person name="Liao H."/>
            <person name="Tian Y."/>
        </authorList>
    </citation>
    <scope>NUCLEOTIDE SEQUENCE [LARGE SCALE GENOMIC DNA]</scope>
    <source>
        <strain evidence="19 20">M9-3-2</strain>
    </source>
</reference>
<keyword evidence="6" id="KW-0227">DNA damage</keyword>
<evidence type="ECO:0000256" key="14">
    <source>
        <dbReference type="ARBA" id="ARBA00041592"/>
    </source>
</evidence>
<dbReference type="InterPro" id="IPR015797">
    <property type="entry name" value="NUDIX_hydrolase-like_dom_sf"/>
</dbReference>
<dbReference type="Pfam" id="PF02581">
    <property type="entry name" value="TMP-TENI"/>
    <property type="match status" value="1"/>
</dbReference>
<dbReference type="GO" id="GO:0008413">
    <property type="term" value="F:8-oxo-7,8-dihydroguanosine triphosphate pyrophosphatase activity"/>
    <property type="evidence" value="ECO:0007669"/>
    <property type="project" value="TreeGrafter"/>
</dbReference>
<dbReference type="NCBIfam" id="NF006530">
    <property type="entry name" value="PRK08999.1"/>
    <property type="match status" value="1"/>
</dbReference>
<dbReference type="Gene3D" id="3.20.20.70">
    <property type="entry name" value="Aldolase class I"/>
    <property type="match status" value="1"/>
</dbReference>
<evidence type="ECO:0000256" key="15">
    <source>
        <dbReference type="ARBA" id="ARBA00041979"/>
    </source>
</evidence>
<feature type="domain" description="Nudix hydrolase" evidence="18">
    <location>
        <begin position="2"/>
        <end position="131"/>
    </location>
</feature>
<organism evidence="19 20">
    <name type="scientific">Nitrogeniibacter mangrovi</name>
    <dbReference type="NCBI Taxonomy" id="2016596"/>
    <lineage>
        <taxon>Bacteria</taxon>
        <taxon>Pseudomonadati</taxon>
        <taxon>Pseudomonadota</taxon>
        <taxon>Betaproteobacteria</taxon>
        <taxon>Rhodocyclales</taxon>
        <taxon>Zoogloeaceae</taxon>
        <taxon>Nitrogeniibacter</taxon>
    </lineage>
</organism>
<gene>
    <name evidence="19" type="ORF">G3580_15240</name>
</gene>
<keyword evidence="5" id="KW-0479">Metal-binding</keyword>
<dbReference type="CDD" id="cd00564">
    <property type="entry name" value="TMP_TenI"/>
    <property type="match status" value="1"/>
</dbReference>
<evidence type="ECO:0000256" key="12">
    <source>
        <dbReference type="ARBA" id="ARBA00038905"/>
    </source>
</evidence>
<comment type="cofactor">
    <cofactor evidence="1">
        <name>Mg(2+)</name>
        <dbReference type="ChEBI" id="CHEBI:18420"/>
    </cofactor>
</comment>
<dbReference type="Pfam" id="PF00293">
    <property type="entry name" value="NUDIX"/>
    <property type="match status" value="1"/>
</dbReference>
<dbReference type="RefSeq" id="WP_173766921.1">
    <property type="nucleotide sequence ID" value="NZ_CP048836.1"/>
</dbReference>
<evidence type="ECO:0000256" key="1">
    <source>
        <dbReference type="ARBA" id="ARBA00001946"/>
    </source>
</evidence>
<evidence type="ECO:0000256" key="3">
    <source>
        <dbReference type="ARBA" id="ARBA00022457"/>
    </source>
</evidence>
<dbReference type="GO" id="GO:0044715">
    <property type="term" value="F:8-oxo-dGDP phosphatase activity"/>
    <property type="evidence" value="ECO:0007669"/>
    <property type="project" value="TreeGrafter"/>
</dbReference>
<evidence type="ECO:0000259" key="18">
    <source>
        <dbReference type="PROSITE" id="PS51462"/>
    </source>
</evidence>
<comment type="catalytic activity">
    <reaction evidence="10">
        <text>8-oxo-dGTP + H2O = 8-oxo-dGMP + diphosphate + H(+)</text>
        <dbReference type="Rhea" id="RHEA:31575"/>
        <dbReference type="ChEBI" id="CHEBI:15377"/>
        <dbReference type="ChEBI" id="CHEBI:15378"/>
        <dbReference type="ChEBI" id="CHEBI:33019"/>
        <dbReference type="ChEBI" id="CHEBI:63224"/>
        <dbReference type="ChEBI" id="CHEBI:77896"/>
        <dbReference type="EC" id="3.6.1.55"/>
    </reaction>
</comment>
<accession>A0A6C1B5W7</accession>
<dbReference type="Proteomes" id="UP000501991">
    <property type="component" value="Chromosome"/>
</dbReference>
<keyword evidence="3" id="KW-0515">Mutator protein</keyword>
<dbReference type="PROSITE" id="PS51462">
    <property type="entry name" value="NUDIX"/>
    <property type="match status" value="1"/>
</dbReference>
<sequence>MKKRVEVAAAVITRPDGRFLLGQRAPGTFYPGYWEFPGGKVEPGEDARAALVRELDEELGITAHTCWPWLMREHDYEHANVRLHFFEVPEWSGTVNDHVHSALEWQQADHLTVAPMLPANGPILKALQLPREMAITDAARLGLDAQLAAVDAALARGVRLIQVRDGTLPAEARAQLARAIVARAHAAGALVLINGDAALAEAVGADGVHLREDQLVGLSARPDFPWVGAACHSRASLESAAALGLDYAVLGHVLPTPSHPDRPAIGWDAFTHLVTHLSIPVFAIGGLDASHLREARAAGAHGIAAIRGSWSA</sequence>
<protein>
    <recommendedName>
        <fullName evidence="13">8-oxo-dGTP diphosphatase</fullName>
        <ecNumber evidence="12">3.6.1.55</ecNumber>
    </recommendedName>
    <alternativeName>
        <fullName evidence="16">7,8-dihydro-8-oxoguanine-triphosphatase</fullName>
    </alternativeName>
    <alternativeName>
        <fullName evidence="15">Mutator protein MutT</fullName>
    </alternativeName>
    <alternativeName>
        <fullName evidence="14">dGTP pyrophosphohydrolase</fullName>
    </alternativeName>
</protein>
<evidence type="ECO:0000256" key="10">
    <source>
        <dbReference type="ARBA" id="ARBA00035861"/>
    </source>
</evidence>
<evidence type="ECO:0000313" key="19">
    <source>
        <dbReference type="EMBL" id="QID18857.1"/>
    </source>
</evidence>
<dbReference type="InterPro" id="IPR000086">
    <property type="entry name" value="NUDIX_hydrolase_dom"/>
</dbReference>
<name>A0A6C1B5W7_9RHOO</name>
<proteinExistence type="inferred from homology"/>
<dbReference type="GO" id="GO:0006260">
    <property type="term" value="P:DNA replication"/>
    <property type="evidence" value="ECO:0007669"/>
    <property type="project" value="UniProtKB-KW"/>
</dbReference>
<dbReference type="GO" id="GO:0046872">
    <property type="term" value="F:metal ion binding"/>
    <property type="evidence" value="ECO:0007669"/>
    <property type="project" value="UniProtKB-KW"/>
</dbReference>
<evidence type="ECO:0000256" key="13">
    <source>
        <dbReference type="ARBA" id="ARBA00040794"/>
    </source>
</evidence>
<dbReference type="GO" id="GO:0035539">
    <property type="term" value="F:8-oxo-7,8-dihydrodeoxyguanosine triphosphate pyrophosphatase activity"/>
    <property type="evidence" value="ECO:0007669"/>
    <property type="project" value="UniProtKB-EC"/>
</dbReference>
<dbReference type="PANTHER" id="PTHR47707:SF1">
    <property type="entry name" value="NUDIX HYDROLASE FAMILY PROTEIN"/>
    <property type="match status" value="1"/>
</dbReference>
<evidence type="ECO:0000256" key="11">
    <source>
        <dbReference type="ARBA" id="ARBA00036904"/>
    </source>
</evidence>
<dbReference type="CDD" id="cd03425">
    <property type="entry name" value="NUDIX_MutT_NudA_like"/>
    <property type="match status" value="1"/>
</dbReference>
<evidence type="ECO:0000256" key="6">
    <source>
        <dbReference type="ARBA" id="ARBA00022763"/>
    </source>
</evidence>
<dbReference type="EC" id="3.6.1.55" evidence="12"/>
<evidence type="ECO:0000256" key="9">
    <source>
        <dbReference type="ARBA" id="ARBA00023204"/>
    </source>
</evidence>
<dbReference type="InterPro" id="IPR047127">
    <property type="entry name" value="MutT-like"/>
</dbReference>
<dbReference type="GO" id="GO:0006281">
    <property type="term" value="P:DNA repair"/>
    <property type="evidence" value="ECO:0007669"/>
    <property type="project" value="UniProtKB-KW"/>
</dbReference>
<dbReference type="EMBL" id="CP048836">
    <property type="protein sequence ID" value="QID18857.1"/>
    <property type="molecule type" value="Genomic_DNA"/>
</dbReference>
<dbReference type="GO" id="GO:0009228">
    <property type="term" value="P:thiamine biosynthetic process"/>
    <property type="evidence" value="ECO:0007669"/>
    <property type="project" value="UniProtKB-KW"/>
</dbReference>
<dbReference type="SUPFAM" id="SSF51391">
    <property type="entry name" value="Thiamin phosphate synthase"/>
    <property type="match status" value="1"/>
</dbReference>
<evidence type="ECO:0000256" key="16">
    <source>
        <dbReference type="ARBA" id="ARBA00042798"/>
    </source>
</evidence>
<dbReference type="Gene3D" id="3.90.79.10">
    <property type="entry name" value="Nucleoside Triphosphate Pyrophosphohydrolase"/>
    <property type="match status" value="1"/>
</dbReference>
<evidence type="ECO:0000256" key="4">
    <source>
        <dbReference type="ARBA" id="ARBA00022705"/>
    </source>
</evidence>
<dbReference type="InterPro" id="IPR020476">
    <property type="entry name" value="Nudix_hydrolase"/>
</dbReference>
<dbReference type="InterPro" id="IPR020084">
    <property type="entry name" value="NUDIX_hydrolase_CS"/>
</dbReference>
<dbReference type="InterPro" id="IPR022998">
    <property type="entry name" value="ThiamineP_synth_TenI"/>
</dbReference>
<dbReference type="AlphaFoldDB" id="A0A6C1B5W7"/>
<keyword evidence="8" id="KW-0460">Magnesium</keyword>
<evidence type="ECO:0000256" key="7">
    <source>
        <dbReference type="ARBA" id="ARBA00022801"/>
    </source>
</evidence>
<dbReference type="InterPro" id="IPR013785">
    <property type="entry name" value="Aldolase_TIM"/>
</dbReference>